<dbReference type="GO" id="GO:0050660">
    <property type="term" value="F:flavin adenine dinucleotide binding"/>
    <property type="evidence" value="ECO:0007669"/>
    <property type="project" value="InterPro"/>
</dbReference>
<gene>
    <name evidence="1" type="ORF">A7985_11030</name>
</gene>
<reference evidence="2" key="1">
    <citation type="submission" date="2016-07" db="EMBL/GenBank/DDBJ databases">
        <authorList>
            <person name="Florea S."/>
            <person name="Webb J.S."/>
            <person name="Jaromczyk J."/>
            <person name="Schardl C.L."/>
        </authorList>
    </citation>
    <scope>NUCLEOTIDE SEQUENCE [LARGE SCALE GENOMIC DNA]</scope>
    <source>
        <strain evidence="2">IPB1</strain>
    </source>
</reference>
<dbReference type="InterPro" id="IPR036318">
    <property type="entry name" value="FAD-bd_PCMH-like_sf"/>
</dbReference>
<dbReference type="EMBL" id="MAUJ01000003">
    <property type="protein sequence ID" value="OCQ21160.1"/>
    <property type="molecule type" value="Genomic_DNA"/>
</dbReference>
<organism evidence="1 2">
    <name type="scientific">Pseudoalteromonas luteoviolacea</name>
    <dbReference type="NCBI Taxonomy" id="43657"/>
    <lineage>
        <taxon>Bacteria</taxon>
        <taxon>Pseudomonadati</taxon>
        <taxon>Pseudomonadota</taxon>
        <taxon>Gammaproteobacteria</taxon>
        <taxon>Alteromonadales</taxon>
        <taxon>Pseudoalteromonadaceae</taxon>
        <taxon>Pseudoalteromonas</taxon>
    </lineage>
</organism>
<accession>A0A1C0TQJ9</accession>
<proteinExistence type="predicted"/>
<sequence>MPNAPHGQSSTTCVQNNVILNLKGGFNFEGVVNANNKLKSYVLNGLFSDWNLVITIAPETLLTPDSIDEVIDLIKWLEINQCRQVVYVTKSNMYDGLIASIFKNSNLRYKFCTTLESALEQED</sequence>
<dbReference type="RefSeq" id="WP_065790530.1">
    <property type="nucleotide sequence ID" value="NZ_MAUJ01000003.1"/>
</dbReference>
<name>A0A1C0TQJ9_9GAMM</name>
<comment type="caution">
    <text evidence="1">The sequence shown here is derived from an EMBL/GenBank/DDBJ whole genome shotgun (WGS) entry which is preliminary data.</text>
</comment>
<protein>
    <submittedName>
        <fullName evidence="1">Uncharacterized protein</fullName>
    </submittedName>
</protein>
<evidence type="ECO:0000313" key="1">
    <source>
        <dbReference type="EMBL" id="OCQ21160.1"/>
    </source>
</evidence>
<dbReference type="SUPFAM" id="SSF56176">
    <property type="entry name" value="FAD-binding/transporter-associated domain-like"/>
    <property type="match status" value="1"/>
</dbReference>
<evidence type="ECO:0000313" key="2">
    <source>
        <dbReference type="Proteomes" id="UP000093366"/>
    </source>
</evidence>
<dbReference type="Proteomes" id="UP000093366">
    <property type="component" value="Unassembled WGS sequence"/>
</dbReference>
<dbReference type="AlphaFoldDB" id="A0A1C0TQJ9"/>